<dbReference type="OrthoDB" id="9811823at2"/>
<comment type="caution">
    <text evidence="9">The sequence shown here is derived from an EMBL/GenBank/DDBJ whole genome shotgun (WGS) entry which is preliminary data.</text>
</comment>
<dbReference type="GO" id="GO:0003723">
    <property type="term" value="F:RNA binding"/>
    <property type="evidence" value="ECO:0007669"/>
    <property type="project" value="InterPro"/>
</dbReference>
<dbReference type="InterPro" id="IPR020094">
    <property type="entry name" value="TruA/RsuA/RluB/E/F_N"/>
</dbReference>
<comment type="function">
    <text evidence="4">Formation of pseudouridine at positions 38, 39 and 40 in the anticodon stem and loop of transfer RNAs.</text>
</comment>
<reference evidence="9 10" key="1">
    <citation type="submission" date="2018-11" db="EMBL/GenBank/DDBJ databases">
        <title>Clostridium sp. nov., a member of the family Erysipelotrichaceae isolated from pig faeces.</title>
        <authorList>
            <person name="Chang Y.-H."/>
        </authorList>
    </citation>
    <scope>NUCLEOTIDE SEQUENCE [LARGE SCALE GENOMIC DNA]</scope>
    <source>
        <strain evidence="9 10">YH-panp20</strain>
    </source>
</reference>
<evidence type="ECO:0000256" key="7">
    <source>
        <dbReference type="RuleBase" id="RU003792"/>
    </source>
</evidence>
<dbReference type="RefSeq" id="WP_128520156.1">
    <property type="nucleotide sequence ID" value="NZ_RJQC01000002.1"/>
</dbReference>
<evidence type="ECO:0000256" key="3">
    <source>
        <dbReference type="ARBA" id="ARBA00023235"/>
    </source>
</evidence>
<sequence length="243" mass="28143">MIYKAIVAYDGWNYAGWQKQVNAVGIQEVIEKALFKINRKETRIVASGRTDAKVHAWGQVFHFVPLDSMSPHAYFQALNTVLPKDIRIQSIEKVPDSFHARFSVQSKRYDFICTTNAKDPFAYRYKQLVWQNLDIDLMKMASKYLLGTHDFTSFCSSRVEADKPKVKTITKIEIRVEGQDIRTIFEGTGFLRYQVRMMMGTLIEVGKHKLEPVDVKKILEAKNKEACRYNAQPQGLYLMKVNY</sequence>
<feature type="binding site" evidence="4 6">
    <location>
        <position position="109"/>
    </location>
    <ligand>
        <name>substrate</name>
    </ligand>
</feature>
<organism evidence="9 10">
    <name type="scientific">Absicoccus porci</name>
    <dbReference type="NCBI Taxonomy" id="2486576"/>
    <lineage>
        <taxon>Bacteria</taxon>
        <taxon>Bacillati</taxon>
        <taxon>Bacillota</taxon>
        <taxon>Erysipelotrichia</taxon>
        <taxon>Erysipelotrichales</taxon>
        <taxon>Erysipelotrichaceae</taxon>
        <taxon>Absicoccus</taxon>
    </lineage>
</organism>
<dbReference type="PANTHER" id="PTHR11142">
    <property type="entry name" value="PSEUDOURIDYLATE SYNTHASE"/>
    <property type="match status" value="1"/>
</dbReference>
<feature type="domain" description="Pseudouridine synthase I TruA alpha/beta" evidence="8">
    <location>
        <begin position="5"/>
        <end position="102"/>
    </location>
</feature>
<dbReference type="InterPro" id="IPR001406">
    <property type="entry name" value="PsdUridine_synth_TruA"/>
</dbReference>
<comment type="similarity">
    <text evidence="1 4 7">Belongs to the tRNA pseudouridine synthase TruA family.</text>
</comment>
<dbReference type="NCBIfam" id="TIGR00071">
    <property type="entry name" value="hisT_truA"/>
    <property type="match status" value="1"/>
</dbReference>
<dbReference type="HAMAP" id="MF_00171">
    <property type="entry name" value="TruA"/>
    <property type="match status" value="1"/>
</dbReference>
<dbReference type="Gene3D" id="3.30.70.660">
    <property type="entry name" value="Pseudouridine synthase I, catalytic domain, C-terminal subdomain"/>
    <property type="match status" value="1"/>
</dbReference>
<comment type="catalytic activity">
    <reaction evidence="4 7">
        <text>uridine(38/39/40) in tRNA = pseudouridine(38/39/40) in tRNA</text>
        <dbReference type="Rhea" id="RHEA:22376"/>
        <dbReference type="Rhea" id="RHEA-COMP:10085"/>
        <dbReference type="Rhea" id="RHEA-COMP:10087"/>
        <dbReference type="ChEBI" id="CHEBI:65314"/>
        <dbReference type="ChEBI" id="CHEBI:65315"/>
        <dbReference type="EC" id="5.4.99.12"/>
    </reaction>
</comment>
<dbReference type="EC" id="5.4.99.12" evidence="4"/>
<dbReference type="SUPFAM" id="SSF55120">
    <property type="entry name" value="Pseudouridine synthase"/>
    <property type="match status" value="1"/>
</dbReference>
<evidence type="ECO:0000256" key="2">
    <source>
        <dbReference type="ARBA" id="ARBA00022694"/>
    </source>
</evidence>
<dbReference type="Pfam" id="PF01416">
    <property type="entry name" value="PseudoU_synth_1"/>
    <property type="match status" value="2"/>
</dbReference>
<evidence type="ECO:0000256" key="5">
    <source>
        <dbReference type="PIRSR" id="PIRSR001430-1"/>
    </source>
</evidence>
<name>A0A3N0HZZ8_9FIRM</name>
<feature type="active site" description="Nucleophile" evidence="4 5">
    <location>
        <position position="51"/>
    </location>
</feature>
<dbReference type="InterPro" id="IPR020095">
    <property type="entry name" value="PsdUridine_synth_TruA_C"/>
</dbReference>
<keyword evidence="2 4" id="KW-0819">tRNA processing</keyword>
<evidence type="ECO:0000256" key="6">
    <source>
        <dbReference type="PIRSR" id="PIRSR001430-2"/>
    </source>
</evidence>
<accession>A0A3N0HZZ8</accession>
<evidence type="ECO:0000313" key="9">
    <source>
        <dbReference type="EMBL" id="RNM30227.1"/>
    </source>
</evidence>
<dbReference type="EMBL" id="RJQC01000002">
    <property type="protein sequence ID" value="RNM30227.1"/>
    <property type="molecule type" value="Genomic_DNA"/>
</dbReference>
<proteinExistence type="inferred from homology"/>
<dbReference type="GO" id="GO:0160147">
    <property type="term" value="F:tRNA pseudouridine(38-40) synthase activity"/>
    <property type="evidence" value="ECO:0007669"/>
    <property type="project" value="UniProtKB-EC"/>
</dbReference>
<dbReference type="AlphaFoldDB" id="A0A3N0HZZ8"/>
<dbReference type="Gene3D" id="3.30.70.580">
    <property type="entry name" value="Pseudouridine synthase I, catalytic domain, N-terminal subdomain"/>
    <property type="match status" value="1"/>
</dbReference>
<dbReference type="InterPro" id="IPR020103">
    <property type="entry name" value="PsdUridine_synth_cat_dom_sf"/>
</dbReference>
<feature type="domain" description="Pseudouridine synthase I TruA alpha/beta" evidence="8">
    <location>
        <begin position="141"/>
        <end position="243"/>
    </location>
</feature>
<evidence type="ECO:0000256" key="1">
    <source>
        <dbReference type="ARBA" id="ARBA00009375"/>
    </source>
</evidence>
<evidence type="ECO:0000313" key="10">
    <source>
        <dbReference type="Proteomes" id="UP000276568"/>
    </source>
</evidence>
<evidence type="ECO:0000259" key="8">
    <source>
        <dbReference type="Pfam" id="PF01416"/>
    </source>
</evidence>
<dbReference type="Proteomes" id="UP000276568">
    <property type="component" value="Unassembled WGS sequence"/>
</dbReference>
<dbReference type="CDD" id="cd02570">
    <property type="entry name" value="PseudoU_synth_EcTruA"/>
    <property type="match status" value="1"/>
</dbReference>
<evidence type="ECO:0000256" key="4">
    <source>
        <dbReference type="HAMAP-Rule" id="MF_00171"/>
    </source>
</evidence>
<protein>
    <recommendedName>
        <fullName evidence="4">tRNA pseudouridine synthase A</fullName>
        <ecNumber evidence="4">5.4.99.12</ecNumber>
    </recommendedName>
    <alternativeName>
        <fullName evidence="4">tRNA pseudouridine(38-40) synthase</fullName>
    </alternativeName>
    <alternativeName>
        <fullName evidence="4">tRNA pseudouridylate synthase I</fullName>
    </alternativeName>
    <alternativeName>
        <fullName evidence="4">tRNA-uridine isomerase I</fullName>
    </alternativeName>
</protein>
<comment type="subunit">
    <text evidence="4">Homodimer.</text>
</comment>
<comment type="caution">
    <text evidence="4">Lacks conserved residue(s) required for the propagation of feature annotation.</text>
</comment>
<dbReference type="PIRSF" id="PIRSF001430">
    <property type="entry name" value="tRNA_psdUrid_synth"/>
    <property type="match status" value="1"/>
</dbReference>
<keyword evidence="3 4" id="KW-0413">Isomerase</keyword>
<keyword evidence="10" id="KW-1185">Reference proteome</keyword>
<dbReference type="FunFam" id="3.30.70.580:FF:000001">
    <property type="entry name" value="tRNA pseudouridine synthase A"/>
    <property type="match status" value="1"/>
</dbReference>
<dbReference type="InterPro" id="IPR020097">
    <property type="entry name" value="PsdUridine_synth_TruA_a/b_dom"/>
</dbReference>
<dbReference type="PANTHER" id="PTHR11142:SF0">
    <property type="entry name" value="TRNA PSEUDOURIDINE SYNTHASE-LIKE 1"/>
    <property type="match status" value="1"/>
</dbReference>
<dbReference type="GO" id="GO:0031119">
    <property type="term" value="P:tRNA pseudouridine synthesis"/>
    <property type="evidence" value="ECO:0007669"/>
    <property type="project" value="UniProtKB-UniRule"/>
</dbReference>
<gene>
    <name evidence="4 9" type="primary">truA</name>
    <name evidence="9" type="ORF">EDX97_05360</name>
</gene>